<dbReference type="InterPro" id="IPR025714">
    <property type="entry name" value="Methyltranfer_dom"/>
</dbReference>
<dbReference type="InterPro" id="IPR029063">
    <property type="entry name" value="SAM-dependent_MTases_sf"/>
</dbReference>
<evidence type="ECO:0000313" key="2">
    <source>
        <dbReference type="EMBL" id="TYS88732.1"/>
    </source>
</evidence>
<dbReference type="Gene3D" id="3.40.50.150">
    <property type="entry name" value="Vaccinia Virus protein VP39"/>
    <property type="match status" value="1"/>
</dbReference>
<dbReference type="RefSeq" id="WP_148968025.1">
    <property type="nucleotide sequence ID" value="NZ_CANLNA010000001.1"/>
</dbReference>
<dbReference type="GO" id="GO:0032259">
    <property type="term" value="P:methylation"/>
    <property type="evidence" value="ECO:0007669"/>
    <property type="project" value="UniProtKB-KW"/>
</dbReference>
<dbReference type="GO" id="GO:0008168">
    <property type="term" value="F:methyltransferase activity"/>
    <property type="evidence" value="ECO:0007669"/>
    <property type="project" value="UniProtKB-KW"/>
</dbReference>
<keyword evidence="2" id="KW-0489">Methyltransferase</keyword>
<dbReference type="SUPFAM" id="SSF53335">
    <property type="entry name" value="S-adenosyl-L-methionine-dependent methyltransferases"/>
    <property type="match status" value="1"/>
</dbReference>
<dbReference type="Pfam" id="PF13679">
    <property type="entry name" value="Methyltransf_32"/>
    <property type="match status" value="1"/>
</dbReference>
<feature type="domain" description="Methyltransferase" evidence="1">
    <location>
        <begin position="46"/>
        <end position="95"/>
    </location>
</feature>
<organism evidence="2 3">
    <name type="scientific">Rossellomorea aquimaris</name>
    <dbReference type="NCBI Taxonomy" id="189382"/>
    <lineage>
        <taxon>Bacteria</taxon>
        <taxon>Bacillati</taxon>
        <taxon>Bacillota</taxon>
        <taxon>Bacilli</taxon>
        <taxon>Bacillales</taxon>
        <taxon>Bacillaceae</taxon>
        <taxon>Rossellomorea</taxon>
    </lineage>
</organism>
<keyword evidence="2" id="KW-0808">Transferase</keyword>
<comment type="caution">
    <text evidence="2">The sequence shown here is derived from an EMBL/GenBank/DDBJ whole genome shotgun (WGS) entry which is preliminary data.</text>
</comment>
<accession>A0A5D4U4B4</accession>
<name>A0A5D4U4B4_9BACI</name>
<protein>
    <submittedName>
        <fullName evidence="2">Methyltransferase</fullName>
    </submittedName>
</protein>
<evidence type="ECO:0000313" key="3">
    <source>
        <dbReference type="Proteomes" id="UP000324269"/>
    </source>
</evidence>
<dbReference type="OrthoDB" id="9780095at2"/>
<reference evidence="2 3" key="1">
    <citation type="submission" date="2019-08" db="EMBL/GenBank/DDBJ databases">
        <title>Bacillus genomes from the desert of Cuatro Cienegas, Coahuila.</title>
        <authorList>
            <person name="Olmedo-Alvarez G."/>
        </authorList>
    </citation>
    <scope>NUCLEOTIDE SEQUENCE [LARGE SCALE GENOMIC DNA]</scope>
    <source>
        <strain evidence="2 3">CH87b_3T</strain>
    </source>
</reference>
<dbReference type="Proteomes" id="UP000324269">
    <property type="component" value="Unassembled WGS sequence"/>
</dbReference>
<dbReference type="EMBL" id="VTEZ01000001">
    <property type="protein sequence ID" value="TYS88732.1"/>
    <property type="molecule type" value="Genomic_DNA"/>
</dbReference>
<gene>
    <name evidence="2" type="ORF">FZC85_04820</name>
</gene>
<proteinExistence type="predicted"/>
<evidence type="ECO:0000259" key="1">
    <source>
        <dbReference type="Pfam" id="PF13679"/>
    </source>
</evidence>
<sequence length="201" mass="24366">MKEEYYDELLGVRTSELQMGFHRSFHYHRYEPTPYQALVELFRHYTLNGSDRVVDFGCGKGRLNFLIHHLFQSTVVGIEMNEEFYREAVANRESYLKKAKARDNLYFYHCLAEEYTIHPKDNRFYFFNPFSVQIFMRIINNILFSVEQSPRDIELVLYYSSDDYVHYLENHPLFVLRKEVNLSGDYEKNEYERFLVYGLMY</sequence>
<dbReference type="AlphaFoldDB" id="A0A5D4U4B4"/>